<keyword evidence="2" id="KW-1185">Reference proteome</keyword>
<dbReference type="Proteomes" id="UP001186944">
    <property type="component" value="Unassembled WGS sequence"/>
</dbReference>
<name>A0AA88YUF5_PINIB</name>
<evidence type="ECO:0008006" key="3">
    <source>
        <dbReference type="Google" id="ProtNLM"/>
    </source>
</evidence>
<dbReference type="PANTHER" id="PTHR31511">
    <property type="entry name" value="PROTEIN CBG23764"/>
    <property type="match status" value="1"/>
</dbReference>
<organism evidence="1 2">
    <name type="scientific">Pinctada imbricata</name>
    <name type="common">Atlantic pearl-oyster</name>
    <name type="synonym">Pinctada martensii</name>
    <dbReference type="NCBI Taxonomy" id="66713"/>
    <lineage>
        <taxon>Eukaryota</taxon>
        <taxon>Metazoa</taxon>
        <taxon>Spiralia</taxon>
        <taxon>Lophotrochozoa</taxon>
        <taxon>Mollusca</taxon>
        <taxon>Bivalvia</taxon>
        <taxon>Autobranchia</taxon>
        <taxon>Pteriomorphia</taxon>
        <taxon>Pterioida</taxon>
        <taxon>Pterioidea</taxon>
        <taxon>Pteriidae</taxon>
        <taxon>Pinctada</taxon>
    </lineage>
</organism>
<dbReference type="EMBL" id="VSWD01000002">
    <property type="protein sequence ID" value="KAK3107908.1"/>
    <property type="molecule type" value="Genomic_DNA"/>
</dbReference>
<evidence type="ECO:0000313" key="1">
    <source>
        <dbReference type="EMBL" id="KAK3107908.1"/>
    </source>
</evidence>
<comment type="caution">
    <text evidence="1">The sequence shown here is derived from an EMBL/GenBank/DDBJ whole genome shotgun (WGS) entry which is preliminary data.</text>
</comment>
<evidence type="ECO:0000313" key="2">
    <source>
        <dbReference type="Proteomes" id="UP001186944"/>
    </source>
</evidence>
<sequence>MRDMRWIYCISKRKRTPLIKNLNRALARTKTRKHNHHFCRYCLQGFQQKHTLNKHLRFCSTLEAQCVTLPEKGYDDFLQFKDFHKQMRVPFVIYADFEAFAQKTETRPPSDASKSSTTPIIHYKPCGYGYQIVCVDDDYTKPPVIYRGDDVSEHFLRSIMEEEGEIKRNFE</sequence>
<accession>A0AA88YUF5</accession>
<protein>
    <recommendedName>
        <fullName evidence="3">C2H2-type domain-containing protein</fullName>
    </recommendedName>
</protein>
<reference evidence="1" key="1">
    <citation type="submission" date="2019-08" db="EMBL/GenBank/DDBJ databases">
        <title>The improved chromosome-level genome for the pearl oyster Pinctada fucata martensii using PacBio sequencing and Hi-C.</title>
        <authorList>
            <person name="Zheng Z."/>
        </authorList>
    </citation>
    <scope>NUCLEOTIDE SEQUENCE</scope>
    <source>
        <strain evidence="1">ZZ-2019</strain>
        <tissue evidence="1">Adductor muscle</tissue>
    </source>
</reference>
<proteinExistence type="predicted"/>
<gene>
    <name evidence="1" type="ORF">FSP39_024918</name>
</gene>
<dbReference type="PANTHER" id="PTHR31511:SF12">
    <property type="entry name" value="RHO TERMINATION FACTOR N-TERMINAL DOMAIN-CONTAINING PROTEIN"/>
    <property type="match status" value="1"/>
</dbReference>
<dbReference type="AlphaFoldDB" id="A0AA88YUF5"/>